<evidence type="ECO:0000313" key="2">
    <source>
        <dbReference type="EMBL" id="KAF9021718.1"/>
    </source>
</evidence>
<gene>
    <name evidence="2" type="ORF">BDP27DRAFT_1353745</name>
</gene>
<evidence type="ECO:0000256" key="1">
    <source>
        <dbReference type="SAM" id="MobiDB-lite"/>
    </source>
</evidence>
<dbReference type="PANTHER" id="PTHR40069">
    <property type="entry name" value="YWBE PROTEIN"/>
    <property type="match status" value="1"/>
</dbReference>
<accession>A0A9P5P4N7</accession>
<feature type="region of interest" description="Disordered" evidence="1">
    <location>
        <begin position="1"/>
        <end position="43"/>
    </location>
</feature>
<feature type="compositionally biased region" description="Low complexity" evidence="1">
    <location>
        <begin position="10"/>
        <end position="20"/>
    </location>
</feature>
<dbReference type="NCBIfam" id="TIGR03833">
    <property type="entry name" value="YwbE family protein"/>
    <property type="match status" value="1"/>
</dbReference>
<evidence type="ECO:0000313" key="3">
    <source>
        <dbReference type="Proteomes" id="UP000772434"/>
    </source>
</evidence>
<evidence type="ECO:0008006" key="4">
    <source>
        <dbReference type="Google" id="ProtNLM"/>
    </source>
</evidence>
<dbReference type="PANTHER" id="PTHR40069:SF1">
    <property type="entry name" value="YWBE PROTEIN"/>
    <property type="match status" value="1"/>
</dbReference>
<dbReference type="InterPro" id="IPR019240">
    <property type="entry name" value="DUF2196"/>
</dbReference>
<dbReference type="AlphaFoldDB" id="A0A9P5P4N7"/>
<reference evidence="2" key="1">
    <citation type="submission" date="2020-11" db="EMBL/GenBank/DDBJ databases">
        <authorList>
            <consortium name="DOE Joint Genome Institute"/>
            <person name="Ahrendt S."/>
            <person name="Riley R."/>
            <person name="Andreopoulos W."/>
            <person name="Labutti K."/>
            <person name="Pangilinan J."/>
            <person name="Ruiz-Duenas F.J."/>
            <person name="Barrasa J.M."/>
            <person name="Sanchez-Garcia M."/>
            <person name="Camarero S."/>
            <person name="Miyauchi S."/>
            <person name="Serrano A."/>
            <person name="Linde D."/>
            <person name="Babiker R."/>
            <person name="Drula E."/>
            <person name="Ayuso-Fernandez I."/>
            <person name="Pacheco R."/>
            <person name="Padilla G."/>
            <person name="Ferreira P."/>
            <person name="Barriuso J."/>
            <person name="Kellner H."/>
            <person name="Castanera R."/>
            <person name="Alfaro M."/>
            <person name="Ramirez L."/>
            <person name="Pisabarro A.G."/>
            <person name="Kuo A."/>
            <person name="Tritt A."/>
            <person name="Lipzen A."/>
            <person name="He G."/>
            <person name="Yan M."/>
            <person name="Ng V."/>
            <person name="Cullen D."/>
            <person name="Martin F."/>
            <person name="Rosso M.-N."/>
            <person name="Henrissat B."/>
            <person name="Hibbett D."/>
            <person name="Martinez A.T."/>
            <person name="Grigoriev I.V."/>
        </authorList>
    </citation>
    <scope>NUCLEOTIDE SEQUENCE</scope>
    <source>
        <strain evidence="2">AH 40177</strain>
    </source>
</reference>
<protein>
    <recommendedName>
        <fullName evidence="4">UBZ4-type domain-containing protein</fullName>
    </recommendedName>
</protein>
<dbReference type="Pfam" id="PF09962">
    <property type="entry name" value="DUF2196"/>
    <property type="match status" value="1"/>
</dbReference>
<sequence length="203" mass="21924">MPQRPRNRQGRNGQTSQRGIGNRGGRGQGENIPSSSSNVPSAHQVVTGAHVSIILKIDQPTGRQVQGIVAEILTSGDHHRGVKVRLADGRVGRVQRVVTEAEARVGTESLSRNSGNLSTSIRPALYHDVREDKAPSGFSLADLFPPDSLPSDEMDERSSCEQIAEHSEIASSNSAIQVCPVCYEFEGDEVAVAHHVNSHFNEM</sequence>
<name>A0A9P5P4N7_9AGAR</name>
<proteinExistence type="predicted"/>
<dbReference type="Proteomes" id="UP000772434">
    <property type="component" value="Unassembled WGS sequence"/>
</dbReference>
<dbReference type="EMBL" id="JADNRY010001065">
    <property type="protein sequence ID" value="KAF9021718.1"/>
    <property type="molecule type" value="Genomic_DNA"/>
</dbReference>
<comment type="caution">
    <text evidence="2">The sequence shown here is derived from an EMBL/GenBank/DDBJ whole genome shotgun (WGS) entry which is preliminary data.</text>
</comment>
<keyword evidence="3" id="KW-1185">Reference proteome</keyword>
<organism evidence="2 3">
    <name type="scientific">Rhodocollybia butyracea</name>
    <dbReference type="NCBI Taxonomy" id="206335"/>
    <lineage>
        <taxon>Eukaryota</taxon>
        <taxon>Fungi</taxon>
        <taxon>Dikarya</taxon>
        <taxon>Basidiomycota</taxon>
        <taxon>Agaricomycotina</taxon>
        <taxon>Agaricomycetes</taxon>
        <taxon>Agaricomycetidae</taxon>
        <taxon>Agaricales</taxon>
        <taxon>Marasmiineae</taxon>
        <taxon>Omphalotaceae</taxon>
        <taxon>Rhodocollybia</taxon>
    </lineage>
</organism>
<dbReference type="OrthoDB" id="20105at2759"/>